<evidence type="ECO:0000313" key="3">
    <source>
        <dbReference type="Proteomes" id="UP001501288"/>
    </source>
</evidence>
<evidence type="ECO:0000313" key="2">
    <source>
        <dbReference type="EMBL" id="GAA1550890.1"/>
    </source>
</evidence>
<feature type="region of interest" description="Disordered" evidence="1">
    <location>
        <begin position="67"/>
        <end position="100"/>
    </location>
</feature>
<reference evidence="2 3" key="1">
    <citation type="journal article" date="2019" name="Int. J. Syst. Evol. Microbiol.">
        <title>The Global Catalogue of Microorganisms (GCM) 10K type strain sequencing project: providing services to taxonomists for standard genome sequencing and annotation.</title>
        <authorList>
            <consortium name="The Broad Institute Genomics Platform"/>
            <consortium name="The Broad Institute Genome Sequencing Center for Infectious Disease"/>
            <person name="Wu L."/>
            <person name="Ma J."/>
        </authorList>
    </citation>
    <scope>NUCLEOTIDE SEQUENCE [LARGE SCALE GENOMIC DNA]</scope>
    <source>
        <strain evidence="2 3">JCM 14588</strain>
    </source>
</reference>
<organism evidence="2 3">
    <name type="scientific">Dermacoccus barathri</name>
    <dbReference type="NCBI Taxonomy" id="322601"/>
    <lineage>
        <taxon>Bacteria</taxon>
        <taxon>Bacillati</taxon>
        <taxon>Actinomycetota</taxon>
        <taxon>Actinomycetes</taxon>
        <taxon>Micrococcales</taxon>
        <taxon>Dermacoccaceae</taxon>
        <taxon>Dermacoccus</taxon>
    </lineage>
</organism>
<accession>A0ABN2C3V1</accession>
<name>A0ABN2C3V1_9MICO</name>
<protein>
    <submittedName>
        <fullName evidence="2">Uncharacterized protein</fullName>
    </submittedName>
</protein>
<feature type="region of interest" description="Disordered" evidence="1">
    <location>
        <begin position="1"/>
        <end position="40"/>
    </location>
</feature>
<dbReference type="Proteomes" id="UP001501288">
    <property type="component" value="Unassembled WGS sequence"/>
</dbReference>
<evidence type="ECO:0000256" key="1">
    <source>
        <dbReference type="SAM" id="MobiDB-lite"/>
    </source>
</evidence>
<sequence length="100" mass="10303">MGSTAGGHECGSGEADAGAEFAESTSPRGGGSGGRIETVDDVEIAQAGHMSTLGAWQLRVTRDAPCPVEEAHRPSGLGRSQSLDELDEPLSAEPERLSVR</sequence>
<gene>
    <name evidence="2" type="ORF">GCM10009762_25060</name>
</gene>
<feature type="compositionally biased region" description="Gly residues" evidence="1">
    <location>
        <begin position="1"/>
        <end position="10"/>
    </location>
</feature>
<comment type="caution">
    <text evidence="2">The sequence shown here is derived from an EMBL/GenBank/DDBJ whole genome shotgun (WGS) entry which is preliminary data.</text>
</comment>
<dbReference type="EMBL" id="BAAANV010000053">
    <property type="protein sequence ID" value="GAA1550890.1"/>
    <property type="molecule type" value="Genomic_DNA"/>
</dbReference>
<proteinExistence type="predicted"/>
<keyword evidence="3" id="KW-1185">Reference proteome</keyword>